<dbReference type="InterPro" id="IPR015797">
    <property type="entry name" value="NUDIX_hydrolase-like_dom_sf"/>
</dbReference>
<organism evidence="6 7">
    <name type="scientific">Pseudohoeflea suaedae</name>
    <dbReference type="NCBI Taxonomy" id="877384"/>
    <lineage>
        <taxon>Bacteria</taxon>
        <taxon>Pseudomonadati</taxon>
        <taxon>Pseudomonadota</taxon>
        <taxon>Alphaproteobacteria</taxon>
        <taxon>Hyphomicrobiales</taxon>
        <taxon>Rhizobiaceae</taxon>
        <taxon>Pseudohoeflea</taxon>
    </lineage>
</organism>
<sequence length="181" mass="20595">MKHGQSASRAMNAFDRIFSILDHFRPIGAGKVRPHVEIEEREPGARQAAALVMRERKGRREILLITSRDTGRWIVPKGWIEDDEDGATAAEREAWEEAGVISTAIGKSLGSYEYLKLRPKNGDIVCNVDVHLMQLEEERGRWPERKQRKRKWVHLSEALTSIEEPGLVDLLRTTRLFSAAA</sequence>
<dbReference type="SUPFAM" id="SSF55811">
    <property type="entry name" value="Nudix"/>
    <property type="match status" value="1"/>
</dbReference>
<dbReference type="Pfam" id="PF00293">
    <property type="entry name" value="NUDIX"/>
    <property type="match status" value="1"/>
</dbReference>
<proteinExistence type="predicted"/>
<dbReference type="PROSITE" id="PS51462">
    <property type="entry name" value="NUDIX"/>
    <property type="match status" value="1"/>
</dbReference>
<name>A0A4R5PPM2_9HYPH</name>
<dbReference type="CDD" id="cd04666">
    <property type="entry name" value="NUDIX_DIPP2_like_Nudt4"/>
    <property type="match status" value="1"/>
</dbReference>
<keyword evidence="3 6" id="KW-0378">Hydrolase</keyword>
<evidence type="ECO:0000256" key="3">
    <source>
        <dbReference type="ARBA" id="ARBA00022801"/>
    </source>
</evidence>
<evidence type="ECO:0000313" key="6">
    <source>
        <dbReference type="EMBL" id="TDH39016.1"/>
    </source>
</evidence>
<dbReference type="GO" id="GO:0034431">
    <property type="term" value="F:bis(5'-adenosyl)-hexaphosphatase activity"/>
    <property type="evidence" value="ECO:0007669"/>
    <property type="project" value="TreeGrafter"/>
</dbReference>
<dbReference type="Proteomes" id="UP000295131">
    <property type="component" value="Unassembled WGS sequence"/>
</dbReference>
<dbReference type="GO" id="GO:1901907">
    <property type="term" value="P:diadenosine pentaphosphate catabolic process"/>
    <property type="evidence" value="ECO:0007669"/>
    <property type="project" value="TreeGrafter"/>
</dbReference>
<keyword evidence="7" id="KW-1185">Reference proteome</keyword>
<dbReference type="GO" id="GO:0071543">
    <property type="term" value="P:diphosphoinositol polyphosphate metabolic process"/>
    <property type="evidence" value="ECO:0007669"/>
    <property type="project" value="TreeGrafter"/>
</dbReference>
<dbReference type="GO" id="GO:0008486">
    <property type="term" value="F:diphosphoinositol-polyphosphate diphosphatase activity"/>
    <property type="evidence" value="ECO:0007669"/>
    <property type="project" value="TreeGrafter"/>
</dbReference>
<feature type="domain" description="Nudix hydrolase" evidence="5">
    <location>
        <begin position="45"/>
        <end position="175"/>
    </location>
</feature>
<evidence type="ECO:0000313" key="7">
    <source>
        <dbReference type="Proteomes" id="UP000295131"/>
    </source>
</evidence>
<accession>A0A4R5PPM2</accession>
<dbReference type="GO" id="GO:0005737">
    <property type="term" value="C:cytoplasm"/>
    <property type="evidence" value="ECO:0007669"/>
    <property type="project" value="TreeGrafter"/>
</dbReference>
<dbReference type="Gene3D" id="3.90.79.10">
    <property type="entry name" value="Nucleoside Triphosphate Pyrophosphohydrolase"/>
    <property type="match status" value="1"/>
</dbReference>
<reference evidence="6 7" key="1">
    <citation type="journal article" date="2013" name="Int. J. Syst. Evol. Microbiol.">
        <title>Hoeflea suaedae sp. nov., an endophytic bacterium isolated from the root of the halophyte Suaeda maritima.</title>
        <authorList>
            <person name="Chung E.J."/>
            <person name="Park J.A."/>
            <person name="Pramanik P."/>
            <person name="Bibi F."/>
            <person name="Jeon C.O."/>
            <person name="Chung Y.R."/>
        </authorList>
    </citation>
    <scope>NUCLEOTIDE SEQUENCE [LARGE SCALE GENOMIC DNA]</scope>
    <source>
        <strain evidence="6 7">YC6898</strain>
    </source>
</reference>
<evidence type="ECO:0000259" key="5">
    <source>
        <dbReference type="PROSITE" id="PS51462"/>
    </source>
</evidence>
<dbReference type="GO" id="GO:0046872">
    <property type="term" value="F:metal ion binding"/>
    <property type="evidence" value="ECO:0007669"/>
    <property type="project" value="UniProtKB-KW"/>
</dbReference>
<dbReference type="GO" id="GO:0034432">
    <property type="term" value="F:bis(5'-adenosyl)-pentaphosphatase activity"/>
    <property type="evidence" value="ECO:0007669"/>
    <property type="project" value="TreeGrafter"/>
</dbReference>
<evidence type="ECO:0000256" key="4">
    <source>
        <dbReference type="ARBA" id="ARBA00022842"/>
    </source>
</evidence>
<dbReference type="PANTHER" id="PTHR12629:SF0">
    <property type="entry name" value="DIPHOSPHOINOSITOL-POLYPHOSPHATE DIPHOSPHATASE"/>
    <property type="match status" value="1"/>
</dbReference>
<dbReference type="GO" id="GO:1901909">
    <property type="term" value="P:diadenosine hexaphosphate catabolic process"/>
    <property type="evidence" value="ECO:0007669"/>
    <property type="project" value="TreeGrafter"/>
</dbReference>
<keyword evidence="4" id="KW-0460">Magnesium</keyword>
<evidence type="ECO:0000256" key="1">
    <source>
        <dbReference type="ARBA" id="ARBA00001946"/>
    </source>
</evidence>
<dbReference type="InterPro" id="IPR020084">
    <property type="entry name" value="NUDIX_hydrolase_CS"/>
</dbReference>
<keyword evidence="2" id="KW-0479">Metal-binding</keyword>
<dbReference type="EMBL" id="SMSI01000001">
    <property type="protein sequence ID" value="TDH39016.1"/>
    <property type="molecule type" value="Genomic_DNA"/>
</dbReference>
<comment type="cofactor">
    <cofactor evidence="1">
        <name>Mg(2+)</name>
        <dbReference type="ChEBI" id="CHEBI:18420"/>
    </cofactor>
</comment>
<dbReference type="InterPro" id="IPR000086">
    <property type="entry name" value="NUDIX_hydrolase_dom"/>
</dbReference>
<dbReference type="InterPro" id="IPR047198">
    <property type="entry name" value="DDP-like_NUDIX"/>
</dbReference>
<evidence type="ECO:0000256" key="2">
    <source>
        <dbReference type="ARBA" id="ARBA00022723"/>
    </source>
</evidence>
<comment type="caution">
    <text evidence="6">The sequence shown here is derived from an EMBL/GenBank/DDBJ whole genome shotgun (WGS) entry which is preliminary data.</text>
</comment>
<gene>
    <name evidence="6" type="ORF">E2A64_08005</name>
</gene>
<dbReference type="GO" id="GO:1901911">
    <property type="term" value="P:adenosine 5'-(hexahydrogen pentaphosphate) catabolic process"/>
    <property type="evidence" value="ECO:0007669"/>
    <property type="project" value="TreeGrafter"/>
</dbReference>
<dbReference type="PANTHER" id="PTHR12629">
    <property type="entry name" value="DIPHOSPHOINOSITOL POLYPHOSPHATE PHOSPHOHYDROLASE"/>
    <property type="match status" value="1"/>
</dbReference>
<dbReference type="AlphaFoldDB" id="A0A4R5PPM2"/>
<dbReference type="PROSITE" id="PS00893">
    <property type="entry name" value="NUDIX_BOX"/>
    <property type="match status" value="1"/>
</dbReference>
<protein>
    <submittedName>
        <fullName evidence="6">NUDIX hydrolase</fullName>
    </submittedName>
</protein>
<dbReference type="GO" id="GO:0000298">
    <property type="term" value="F:endopolyphosphatase activity"/>
    <property type="evidence" value="ECO:0007669"/>
    <property type="project" value="TreeGrafter"/>
</dbReference>